<feature type="coiled-coil region" evidence="1">
    <location>
        <begin position="44"/>
        <end position="85"/>
    </location>
</feature>
<evidence type="ECO:0000313" key="3">
    <source>
        <dbReference type="Proteomes" id="UP000859505"/>
    </source>
</evidence>
<name>A0AAD3UC85_AERHY</name>
<gene>
    <name evidence="2" type="ORF">JAJ28_003151</name>
</gene>
<dbReference type="Proteomes" id="UP000859505">
    <property type="component" value="Unassembled WGS sequence"/>
</dbReference>
<evidence type="ECO:0000313" key="2">
    <source>
        <dbReference type="EMBL" id="HAT6345384.1"/>
    </source>
</evidence>
<dbReference type="EMBL" id="DACTUL010000027">
    <property type="protein sequence ID" value="HAT6345384.1"/>
    <property type="molecule type" value="Genomic_DNA"/>
</dbReference>
<proteinExistence type="predicted"/>
<reference evidence="2" key="2">
    <citation type="submission" date="2020-01" db="EMBL/GenBank/DDBJ databases">
        <authorList>
            <consortium name="NCBI Pathogen Detection Project"/>
        </authorList>
    </citation>
    <scope>NUCLEOTIDE SEQUENCE</scope>
    <source>
        <strain evidence="2">OLC2673_Aeromonas</strain>
    </source>
</reference>
<comment type="caution">
    <text evidence="2">The sequence shown here is derived from an EMBL/GenBank/DDBJ whole genome shotgun (WGS) entry which is preliminary data.</text>
</comment>
<organism evidence="2 3">
    <name type="scientific">Aeromonas hydrophila</name>
    <dbReference type="NCBI Taxonomy" id="644"/>
    <lineage>
        <taxon>Bacteria</taxon>
        <taxon>Pseudomonadati</taxon>
        <taxon>Pseudomonadota</taxon>
        <taxon>Gammaproteobacteria</taxon>
        <taxon>Aeromonadales</taxon>
        <taxon>Aeromonadaceae</taxon>
        <taxon>Aeromonas</taxon>
    </lineage>
</organism>
<sequence>MKLYKQDDGFLEHMVKISTILSLGFGVWAYFSTIHPVFEKEKELQQAKIENQSLISTKNELTNQIKNLNGKIIEHQKSIASLNVQESKLSLLIREKESELKTVNSKLGEARTIAVINKLNYYMDKIINGYLLSITTGKRNTFDAVEYAENLLKTHKQDDSDPYNEEAYIFLKRYVASYNGKKVSGDDSIAFAVTLPFLYKKEHNL</sequence>
<protein>
    <submittedName>
        <fullName evidence="2">Uncharacterized protein</fullName>
    </submittedName>
</protein>
<accession>A0AAD3UC85</accession>
<reference evidence="2" key="1">
    <citation type="journal article" date="2018" name="Genome Biol.">
        <title>SKESA: strategic k-mer extension for scrupulous assemblies.</title>
        <authorList>
            <person name="Souvorov A."/>
            <person name="Agarwala R."/>
            <person name="Lipman D.J."/>
        </authorList>
    </citation>
    <scope>NUCLEOTIDE SEQUENCE</scope>
    <source>
        <strain evidence="2">OLC2673_Aeromonas</strain>
    </source>
</reference>
<keyword evidence="1" id="KW-0175">Coiled coil</keyword>
<dbReference type="RefSeq" id="WP_024941931.1">
    <property type="nucleotide sequence ID" value="NZ_JAQNAC010000001.1"/>
</dbReference>
<evidence type="ECO:0000256" key="1">
    <source>
        <dbReference type="SAM" id="Coils"/>
    </source>
</evidence>
<dbReference type="AlphaFoldDB" id="A0AAD3UC85"/>